<keyword evidence="6 7" id="KW-0472">Membrane</keyword>
<dbReference type="InterPro" id="IPR035906">
    <property type="entry name" value="MetI-like_sf"/>
</dbReference>
<evidence type="ECO:0000256" key="3">
    <source>
        <dbReference type="ARBA" id="ARBA00022475"/>
    </source>
</evidence>
<keyword evidence="4 7" id="KW-0812">Transmembrane</keyword>
<evidence type="ECO:0000256" key="4">
    <source>
        <dbReference type="ARBA" id="ARBA00022692"/>
    </source>
</evidence>
<dbReference type="PANTHER" id="PTHR30614">
    <property type="entry name" value="MEMBRANE COMPONENT OF AMINO ACID ABC TRANSPORTER"/>
    <property type="match status" value="1"/>
</dbReference>
<dbReference type="InterPro" id="IPR043429">
    <property type="entry name" value="ArtM/GltK/GlnP/TcyL/YhdX-like"/>
</dbReference>
<gene>
    <name evidence="9" type="ORF">ACFQ5J_00755</name>
</gene>
<feature type="transmembrane region" description="Helical" evidence="7">
    <location>
        <begin position="93"/>
        <end position="111"/>
    </location>
</feature>
<evidence type="ECO:0000259" key="8">
    <source>
        <dbReference type="PROSITE" id="PS50928"/>
    </source>
</evidence>
<dbReference type="EMBL" id="JBHTON010000002">
    <property type="protein sequence ID" value="MFD1483776.1"/>
    <property type="molecule type" value="Genomic_DNA"/>
</dbReference>
<name>A0ABW4E4X4_9LACO</name>
<evidence type="ECO:0000256" key="2">
    <source>
        <dbReference type="ARBA" id="ARBA00022448"/>
    </source>
</evidence>
<evidence type="ECO:0000256" key="7">
    <source>
        <dbReference type="RuleBase" id="RU363032"/>
    </source>
</evidence>
<dbReference type="InterPro" id="IPR010065">
    <property type="entry name" value="AA_ABC_transptr_permease_3TM"/>
</dbReference>
<accession>A0ABW4E4X4</accession>
<keyword evidence="3" id="KW-1003">Cell membrane</keyword>
<feature type="transmembrane region" description="Helical" evidence="7">
    <location>
        <begin position="24"/>
        <end position="46"/>
    </location>
</feature>
<feature type="transmembrane region" description="Helical" evidence="7">
    <location>
        <begin position="58"/>
        <end position="81"/>
    </location>
</feature>
<comment type="subcellular location">
    <subcellularLocation>
        <location evidence="1 7">Cell membrane</location>
        <topology evidence="1 7">Multi-pass membrane protein</topology>
    </subcellularLocation>
</comment>
<dbReference type="PROSITE" id="PS50928">
    <property type="entry name" value="ABC_TM1"/>
    <property type="match status" value="1"/>
</dbReference>
<dbReference type="NCBIfam" id="TIGR01726">
    <property type="entry name" value="HEQRo_perm_3TM"/>
    <property type="match status" value="1"/>
</dbReference>
<evidence type="ECO:0000313" key="9">
    <source>
        <dbReference type="EMBL" id="MFD1483776.1"/>
    </source>
</evidence>
<reference evidence="10" key="1">
    <citation type="journal article" date="2019" name="Int. J. Syst. Evol. Microbiol.">
        <title>The Global Catalogue of Microorganisms (GCM) 10K type strain sequencing project: providing services to taxonomists for standard genome sequencing and annotation.</title>
        <authorList>
            <consortium name="The Broad Institute Genomics Platform"/>
            <consortium name="The Broad Institute Genome Sequencing Center for Infectious Disease"/>
            <person name="Wu L."/>
            <person name="Ma J."/>
        </authorList>
    </citation>
    <scope>NUCLEOTIDE SEQUENCE [LARGE SCALE GENOMIC DNA]</scope>
    <source>
        <strain evidence="10">CCM 8903</strain>
    </source>
</reference>
<keyword evidence="5 7" id="KW-1133">Transmembrane helix</keyword>
<dbReference type="Pfam" id="PF00528">
    <property type="entry name" value="BPD_transp_1"/>
    <property type="match status" value="1"/>
</dbReference>
<dbReference type="SUPFAM" id="SSF161098">
    <property type="entry name" value="MetI-like"/>
    <property type="match status" value="1"/>
</dbReference>
<feature type="transmembrane region" description="Helical" evidence="7">
    <location>
        <begin position="195"/>
        <end position="216"/>
    </location>
</feature>
<keyword evidence="10" id="KW-1185">Reference proteome</keyword>
<dbReference type="RefSeq" id="WP_125752042.1">
    <property type="nucleotide sequence ID" value="NZ_JBHTON010000002.1"/>
</dbReference>
<comment type="similarity">
    <text evidence="7">Belongs to the binding-protein-dependent transport system permease family.</text>
</comment>
<dbReference type="InterPro" id="IPR000515">
    <property type="entry name" value="MetI-like"/>
</dbReference>
<dbReference type="CDD" id="cd06261">
    <property type="entry name" value="TM_PBP2"/>
    <property type="match status" value="1"/>
</dbReference>
<keyword evidence="2 7" id="KW-0813">Transport</keyword>
<sequence length="229" mass="25574">MAHSGIDLLFQGQNFARFLQGFGVTLRVAVITLVIGGVLGVVLGALRTLNNRPLQVILRLYLEIFRIVPTVVLLFVVYYIVPQVFHLEMSGEMVAIVTFALWTGAEMSDIVRGALIAVPKHQVESAQALGLNRLQQFRYVLLPQALPVALPGTINLATRIIKTTSLLLMISVMDIVNVGQTLVEANGHKHPAFAFWVYGIMFIMYYILCAPLSWWAKRIEKQRLERSNG</sequence>
<comment type="caution">
    <text evidence="9">The sequence shown here is derived from an EMBL/GenBank/DDBJ whole genome shotgun (WGS) entry which is preliminary data.</text>
</comment>
<evidence type="ECO:0000256" key="1">
    <source>
        <dbReference type="ARBA" id="ARBA00004651"/>
    </source>
</evidence>
<feature type="domain" description="ABC transmembrane type-1" evidence="8">
    <location>
        <begin position="22"/>
        <end position="216"/>
    </location>
</feature>
<dbReference type="Gene3D" id="1.10.3720.10">
    <property type="entry name" value="MetI-like"/>
    <property type="match status" value="1"/>
</dbReference>
<dbReference type="PANTHER" id="PTHR30614:SF36">
    <property type="entry name" value="ABC TRANSPORTER MEMBRANE-SPANNING PERMEASE-GLUTAMINE TRANSPORT"/>
    <property type="match status" value="1"/>
</dbReference>
<protein>
    <submittedName>
        <fullName evidence="9">Amino acid ABC transporter permease</fullName>
    </submittedName>
</protein>
<evidence type="ECO:0000256" key="6">
    <source>
        <dbReference type="ARBA" id="ARBA00023136"/>
    </source>
</evidence>
<dbReference type="Proteomes" id="UP001597252">
    <property type="component" value="Unassembled WGS sequence"/>
</dbReference>
<proteinExistence type="inferred from homology"/>
<organism evidence="9 10">
    <name type="scientific">Lacticaseibacillus baoqingensis</name>
    <dbReference type="NCBI Taxonomy" id="2486013"/>
    <lineage>
        <taxon>Bacteria</taxon>
        <taxon>Bacillati</taxon>
        <taxon>Bacillota</taxon>
        <taxon>Bacilli</taxon>
        <taxon>Lactobacillales</taxon>
        <taxon>Lactobacillaceae</taxon>
        <taxon>Lacticaseibacillus</taxon>
    </lineage>
</organism>
<evidence type="ECO:0000256" key="5">
    <source>
        <dbReference type="ARBA" id="ARBA00022989"/>
    </source>
</evidence>
<evidence type="ECO:0000313" key="10">
    <source>
        <dbReference type="Proteomes" id="UP001597252"/>
    </source>
</evidence>